<keyword evidence="2" id="KW-1185">Reference proteome</keyword>
<organism evidence="1 2">
    <name type="scientific">Desulfomicrobium apsheronum</name>
    <dbReference type="NCBI Taxonomy" id="52560"/>
    <lineage>
        <taxon>Bacteria</taxon>
        <taxon>Pseudomonadati</taxon>
        <taxon>Thermodesulfobacteriota</taxon>
        <taxon>Desulfovibrionia</taxon>
        <taxon>Desulfovibrionales</taxon>
        <taxon>Desulfomicrobiaceae</taxon>
        <taxon>Desulfomicrobium</taxon>
    </lineage>
</organism>
<evidence type="ECO:0000313" key="2">
    <source>
        <dbReference type="Proteomes" id="UP000198635"/>
    </source>
</evidence>
<sequence length="177" mass="21258">MLKRNYRKCSLIKMIDHINFEEGCLKNFSSSTSGYDELRKNYIWKGDIINYCEWLMEYNSIKLIDFLEAIQYDHFHESSILLKKTFGYFNINHEMYQKSIDPYVFLNLLNFDNFKLEVDKTASCHIICQDQELKNKYKKELEFIKDMILIVYFTEIDDILTGALPLYIDNKLVYVCE</sequence>
<dbReference type="AlphaFoldDB" id="A0A1I3X4V8"/>
<reference evidence="2" key="1">
    <citation type="submission" date="2016-10" db="EMBL/GenBank/DDBJ databases">
        <authorList>
            <person name="Varghese N."/>
            <person name="Submissions S."/>
        </authorList>
    </citation>
    <scope>NUCLEOTIDE SEQUENCE [LARGE SCALE GENOMIC DNA]</scope>
    <source>
        <strain evidence="2">DSM 5918</strain>
    </source>
</reference>
<dbReference type="Proteomes" id="UP000198635">
    <property type="component" value="Unassembled WGS sequence"/>
</dbReference>
<accession>A0A1I3X4V8</accession>
<proteinExistence type="predicted"/>
<evidence type="ECO:0000313" key="1">
    <source>
        <dbReference type="EMBL" id="SFK14872.1"/>
    </source>
</evidence>
<protein>
    <submittedName>
        <fullName evidence="1">Uncharacterized protein</fullName>
    </submittedName>
</protein>
<dbReference type="EMBL" id="FORX01000015">
    <property type="protein sequence ID" value="SFK14872.1"/>
    <property type="molecule type" value="Genomic_DNA"/>
</dbReference>
<name>A0A1I3X4V8_9BACT</name>
<gene>
    <name evidence="1" type="ORF">SAMN04488082_11560</name>
</gene>